<dbReference type="OrthoDB" id="9757939at2"/>
<dbReference type="Proteomes" id="UP000029004">
    <property type="component" value="Unassembled WGS sequence"/>
</dbReference>
<dbReference type="InterPro" id="IPR012878">
    <property type="entry name" value="Beta-AFase-like_GH127_cat"/>
</dbReference>
<dbReference type="GO" id="GO:0016787">
    <property type="term" value="F:hydrolase activity"/>
    <property type="evidence" value="ECO:0007669"/>
    <property type="project" value="UniProtKB-KW"/>
</dbReference>
<comment type="caution">
    <text evidence="4">The sequence shown here is derived from an EMBL/GenBank/DDBJ whole genome shotgun (WGS) entry which is preliminary data.</text>
</comment>
<protein>
    <submittedName>
        <fullName evidence="4">Putative glycosyhydrolase</fullName>
    </submittedName>
</protein>
<dbReference type="InterPro" id="IPR008928">
    <property type="entry name" value="6-hairpin_glycosidase_sf"/>
</dbReference>
<dbReference type="STRING" id="762211.BSTEL_1934"/>
<evidence type="ECO:0000259" key="2">
    <source>
        <dbReference type="Pfam" id="PF20736"/>
    </source>
</evidence>
<dbReference type="GO" id="GO:0005975">
    <property type="term" value="P:carbohydrate metabolic process"/>
    <property type="evidence" value="ECO:0007669"/>
    <property type="project" value="InterPro"/>
</dbReference>
<feature type="domain" description="Non-reducing end beta-L-arabinofuranosidase-like GH127 middle" evidence="2">
    <location>
        <begin position="442"/>
        <end position="537"/>
    </location>
</feature>
<dbReference type="Gene3D" id="1.50.10.20">
    <property type="match status" value="1"/>
</dbReference>
<dbReference type="Pfam" id="PF07944">
    <property type="entry name" value="Beta-AFase-like_GH127_cat"/>
    <property type="match status" value="1"/>
</dbReference>
<gene>
    <name evidence="4" type="ORF">BSTEL_1934</name>
</gene>
<proteinExistence type="predicted"/>
<dbReference type="PANTHER" id="PTHR43465">
    <property type="entry name" value="DUF1680 DOMAIN PROTEIN (AFU_ORTHOLOGUE AFUA_1G08910)"/>
    <property type="match status" value="1"/>
</dbReference>
<dbReference type="InterPro" id="IPR049174">
    <property type="entry name" value="Beta-AFase-like"/>
</dbReference>
<dbReference type="InterPro" id="IPR049046">
    <property type="entry name" value="Beta-AFase-like_GH127_middle"/>
</dbReference>
<feature type="domain" description="Non-reducing end beta-L-arabinofuranosidase-like GH127 catalytic" evidence="1">
    <location>
        <begin position="2"/>
        <end position="430"/>
    </location>
</feature>
<dbReference type="SUPFAM" id="SSF48208">
    <property type="entry name" value="Six-hairpin glycosidases"/>
    <property type="match status" value="1"/>
</dbReference>
<feature type="domain" description="Non-reducing end beta-L-arabinofuranosidase-like GH127 C-terminal" evidence="3">
    <location>
        <begin position="539"/>
        <end position="655"/>
    </location>
</feature>
<dbReference type="Pfam" id="PF20736">
    <property type="entry name" value="Glyco_hydro127M"/>
    <property type="match status" value="1"/>
</dbReference>
<dbReference type="Pfam" id="PF20737">
    <property type="entry name" value="Glyco_hydro127C"/>
    <property type="match status" value="1"/>
</dbReference>
<evidence type="ECO:0000259" key="3">
    <source>
        <dbReference type="Pfam" id="PF20737"/>
    </source>
</evidence>
<keyword evidence="5" id="KW-1185">Reference proteome</keyword>
<dbReference type="InterPro" id="IPR049049">
    <property type="entry name" value="Beta-AFase-like_GH127_C"/>
</dbReference>
<dbReference type="eggNOG" id="COG3533">
    <property type="taxonomic scope" value="Bacteria"/>
</dbReference>
<evidence type="ECO:0000313" key="4">
    <source>
        <dbReference type="EMBL" id="KFI97023.1"/>
    </source>
</evidence>
<evidence type="ECO:0000313" key="5">
    <source>
        <dbReference type="Proteomes" id="UP000029004"/>
    </source>
</evidence>
<evidence type="ECO:0000259" key="1">
    <source>
        <dbReference type="Pfam" id="PF07944"/>
    </source>
</evidence>
<reference evidence="4 5" key="1">
    <citation type="submission" date="2014-03" db="EMBL/GenBank/DDBJ databases">
        <title>Genomics of Bifidobacteria.</title>
        <authorList>
            <person name="Ventura M."/>
            <person name="Milani C."/>
            <person name="Lugli G.A."/>
        </authorList>
    </citation>
    <scope>NUCLEOTIDE SEQUENCE [LARGE SCALE GENOMIC DNA]</scope>
    <source>
        <strain evidence="4 5">DSM 23968</strain>
    </source>
</reference>
<dbReference type="AlphaFoldDB" id="A0A087DNC3"/>
<dbReference type="PANTHER" id="PTHR43465:SF2">
    <property type="entry name" value="DUF1680 DOMAIN PROTEIN (AFU_ORTHOLOGUE AFUA_1G08910)"/>
    <property type="match status" value="1"/>
</dbReference>
<dbReference type="EMBL" id="JGZP01000014">
    <property type="protein sequence ID" value="KFI97023.1"/>
    <property type="molecule type" value="Genomic_DNA"/>
</dbReference>
<organism evidence="4 5">
    <name type="scientific">Bifidobacterium stellenboschense</name>
    <dbReference type="NCBI Taxonomy" id="762211"/>
    <lineage>
        <taxon>Bacteria</taxon>
        <taxon>Bacillati</taxon>
        <taxon>Actinomycetota</taxon>
        <taxon>Actinomycetes</taxon>
        <taxon>Bifidobacteriales</taxon>
        <taxon>Bifidobacteriaceae</taxon>
        <taxon>Bifidobacterium</taxon>
    </lineage>
</organism>
<sequence>MKVTITSPFWKQRRDQIVESVIPYQWGVMNDEIDTVVPDDPAGNQLSDNKSHAVANLKVAAGELDDEFHGMVFQDSDVYKWLEEAAYALAYHPDPELKALCDRTVDLIARAQQPDGYLDTPYQIRSGIWAKRPRFSLIQQSHEMYVMGHYIEAAVAYHEVTGNEQALDVARRMADCLDANFGPEDGKIHGADGHPEIELALAKLYDATGEPRYLTLARYLIDVRGQDPKFYDKQREAMHGDNIFPDLGFYKPEYFQAAEPVREQQAANGHAVRVGYLCTGIAHVARLTGDEGLMETAKRFWRNIVTRRMYVTGAIGSTHVGESFTYDYDLPNDTMYGETCASVAMSMFARQMLLAEPKGEYADVLEKELFNGAIAGISLDGKQYYYVNALETTPDGLANPDRHHVLSHRVDWFGCACCPANIARLIASVDRYIYTVRDGGATVLSHQFIANEASFGNGLAVTQESNFPWDGHVAFHVSLPADAATPVRFGVRVPAWSASAFTLQRDGEPVAASVQDGFVYFDVAPGDAFGLTLELDMSVKFVRANSHVRSDAGQVAVMRGPLVYCAEQVDNEGDLWSYRLADGVTGASADVAFEPGLLGGVDTIALPAVREAADDDDAPLYLPADEPRHGEAATLRLVPYYSWANREVGQMCVFQRR</sequence>
<name>A0A087DNC3_9BIFI</name>
<dbReference type="RefSeq" id="WP_034528994.1">
    <property type="nucleotide sequence ID" value="NZ_JGZP01000014.1"/>
</dbReference>
<keyword evidence="4" id="KW-0378">Hydrolase</keyword>
<accession>A0A087DNC3</accession>